<evidence type="ECO:0000256" key="2">
    <source>
        <dbReference type="ARBA" id="ARBA00022475"/>
    </source>
</evidence>
<keyword evidence="7 9" id="KW-1133">Transmembrane helix</keyword>
<evidence type="ECO:0000256" key="8">
    <source>
        <dbReference type="ARBA" id="ARBA00023136"/>
    </source>
</evidence>
<keyword evidence="8 9" id="KW-0472">Membrane</keyword>
<evidence type="ECO:0000313" key="11">
    <source>
        <dbReference type="Proteomes" id="UP001248819"/>
    </source>
</evidence>
<feature type="transmembrane region" description="Helical" evidence="9">
    <location>
        <begin position="176"/>
        <end position="198"/>
    </location>
</feature>
<dbReference type="InterPro" id="IPR004673">
    <property type="entry name" value="L-rhamnose-proton_sym_RhaT"/>
</dbReference>
<evidence type="ECO:0000256" key="6">
    <source>
        <dbReference type="ARBA" id="ARBA00022847"/>
    </source>
</evidence>
<keyword evidence="1" id="KW-0813">Transport</keyword>
<evidence type="ECO:0000313" key="10">
    <source>
        <dbReference type="EMBL" id="MDT0651691.1"/>
    </source>
</evidence>
<evidence type="ECO:0000256" key="9">
    <source>
        <dbReference type="SAM" id="Phobius"/>
    </source>
</evidence>
<feature type="transmembrane region" description="Helical" evidence="9">
    <location>
        <begin position="36"/>
        <end position="60"/>
    </location>
</feature>
<feature type="transmembrane region" description="Helical" evidence="9">
    <location>
        <begin position="131"/>
        <end position="155"/>
    </location>
</feature>
<keyword evidence="2" id="KW-1003">Cell membrane</keyword>
<organism evidence="10 11">
    <name type="scientific">Autumnicola edwardsiae</name>
    <dbReference type="NCBI Taxonomy" id="3075594"/>
    <lineage>
        <taxon>Bacteria</taxon>
        <taxon>Pseudomonadati</taxon>
        <taxon>Bacteroidota</taxon>
        <taxon>Flavobacteriia</taxon>
        <taxon>Flavobacteriales</taxon>
        <taxon>Flavobacteriaceae</taxon>
        <taxon>Autumnicola</taxon>
    </lineage>
</organism>
<protein>
    <submittedName>
        <fullName evidence="10">L-rhamnose/proton symporter RhaT</fullName>
    </submittedName>
</protein>
<feature type="transmembrane region" description="Helical" evidence="9">
    <location>
        <begin position="218"/>
        <end position="240"/>
    </location>
</feature>
<keyword evidence="5 9" id="KW-0812">Transmembrane</keyword>
<comment type="caution">
    <text evidence="10">The sequence shown here is derived from an EMBL/GenBank/DDBJ whole genome shotgun (WGS) entry which is preliminary data.</text>
</comment>
<keyword evidence="6" id="KW-0769">Symport</keyword>
<evidence type="ECO:0000256" key="1">
    <source>
        <dbReference type="ARBA" id="ARBA00022448"/>
    </source>
</evidence>
<dbReference type="EMBL" id="JAVRHP010000159">
    <property type="protein sequence ID" value="MDT0651691.1"/>
    <property type="molecule type" value="Genomic_DNA"/>
</dbReference>
<evidence type="ECO:0000256" key="4">
    <source>
        <dbReference type="ARBA" id="ARBA00022597"/>
    </source>
</evidence>
<evidence type="ECO:0000256" key="5">
    <source>
        <dbReference type="ARBA" id="ARBA00022692"/>
    </source>
</evidence>
<feature type="transmembrane region" description="Helical" evidence="9">
    <location>
        <begin position="323"/>
        <end position="345"/>
    </location>
</feature>
<accession>A0ABU3CZG4</accession>
<reference evidence="10 11" key="1">
    <citation type="submission" date="2023-09" db="EMBL/GenBank/DDBJ databases">
        <authorList>
            <person name="Rey-Velasco X."/>
        </authorList>
    </citation>
    <scope>NUCLEOTIDE SEQUENCE [LARGE SCALE GENOMIC DNA]</scope>
    <source>
        <strain evidence="10 11">F297</strain>
    </source>
</reference>
<feature type="transmembrane region" description="Helical" evidence="9">
    <location>
        <begin position="260"/>
        <end position="278"/>
    </location>
</feature>
<feature type="transmembrane region" description="Helical" evidence="9">
    <location>
        <begin position="99"/>
        <end position="119"/>
    </location>
</feature>
<keyword evidence="11" id="KW-1185">Reference proteome</keyword>
<gene>
    <name evidence="10" type="ORF">RM529_16195</name>
</gene>
<evidence type="ECO:0000256" key="3">
    <source>
        <dbReference type="ARBA" id="ARBA00022519"/>
    </source>
</evidence>
<feature type="transmembrane region" description="Helical" evidence="9">
    <location>
        <begin position="290"/>
        <end position="311"/>
    </location>
</feature>
<evidence type="ECO:0000256" key="7">
    <source>
        <dbReference type="ARBA" id="ARBA00022989"/>
    </source>
</evidence>
<dbReference type="Pfam" id="PF06379">
    <property type="entry name" value="RhaT"/>
    <property type="match status" value="1"/>
</dbReference>
<name>A0ABU3CZG4_9FLAO</name>
<feature type="transmembrane region" description="Helical" evidence="9">
    <location>
        <begin position="72"/>
        <end position="92"/>
    </location>
</feature>
<proteinExistence type="predicted"/>
<dbReference type="RefSeq" id="WP_311485784.1">
    <property type="nucleotide sequence ID" value="NZ_JAVRHP010000159.1"/>
</dbReference>
<dbReference type="Proteomes" id="UP001248819">
    <property type="component" value="Unassembled WGS sequence"/>
</dbReference>
<keyword evidence="4" id="KW-0762">Sugar transport</keyword>
<sequence length="346" mass="38171">MFVILGLFFHALGGFAAGSFYLPFKLIKTWKWETAWFVLGVAAWIITPILMAWITVPNLIDVLFLANYGTKIYTFLFGVLWGIGGLTFGLSMRFLGMSLGTAVSLGFTAAFGTLIPPIYNGRWQELLQTKGGQFTLIGVFICLVGIAVAGKAGMLKEKELSSKEQKETVAEFNLRKGVVIAIISGVLSSCFAFGLQSGKPIADLALSSGAIDIFQNNAILVWILWGGFATNFIWTSFLNIKNKTFTDLIYKTTPNKSKNYLLAAAGGITWYFQFFLYGMGTTFLGEEYEFASWTIHVSFILLFSTAWGLYFKEWKGVSTKTMRTLWGGLSIIVLSALIIGAGNYIE</sequence>
<feature type="transmembrane region" description="Helical" evidence="9">
    <location>
        <begin position="6"/>
        <end position="24"/>
    </location>
</feature>
<keyword evidence="3" id="KW-0997">Cell inner membrane</keyword>